<dbReference type="Proteomes" id="UP001209878">
    <property type="component" value="Unassembled WGS sequence"/>
</dbReference>
<sequence>MDFSVDQFTPEKLAEVQVVFSQFDKDQDGFVELKYLAGMLRSVGYNPTDAEIYELKSTHEGRMPGFFDFTEFMTLLPLMRHDGDTYADLEEAFRVFVKDGLGNMSAAHLRHVMTTFGEKLDEKEVTELISYTEPDAQGELSYKDLIRMLLSE</sequence>
<comment type="caution">
    <text evidence="3">The sequence shown here is derived from an EMBL/GenBank/DDBJ whole genome shotgun (WGS) entry which is preliminary data.</text>
</comment>
<dbReference type="InterPro" id="IPR011992">
    <property type="entry name" value="EF-hand-dom_pair"/>
</dbReference>
<dbReference type="PROSITE" id="PS50222">
    <property type="entry name" value="EF_HAND_2"/>
    <property type="match status" value="2"/>
</dbReference>
<gene>
    <name evidence="3" type="ORF">NP493_40g08037</name>
</gene>
<dbReference type="Gene3D" id="1.10.238.10">
    <property type="entry name" value="EF-hand"/>
    <property type="match status" value="1"/>
</dbReference>
<dbReference type="GO" id="GO:0016460">
    <property type="term" value="C:myosin II complex"/>
    <property type="evidence" value="ECO:0007669"/>
    <property type="project" value="TreeGrafter"/>
</dbReference>
<feature type="domain" description="EF-hand" evidence="2">
    <location>
        <begin position="11"/>
        <end position="46"/>
    </location>
</feature>
<dbReference type="InterPro" id="IPR050230">
    <property type="entry name" value="CALM/Myosin/TropC-like"/>
</dbReference>
<accession>A0AAD9UJW1</accession>
<protein>
    <recommendedName>
        <fullName evidence="2">EF-hand domain-containing protein</fullName>
    </recommendedName>
</protein>
<dbReference type="CDD" id="cd00051">
    <property type="entry name" value="EFh"/>
    <property type="match status" value="1"/>
</dbReference>
<organism evidence="3 4">
    <name type="scientific">Ridgeia piscesae</name>
    <name type="common">Tubeworm</name>
    <dbReference type="NCBI Taxonomy" id="27915"/>
    <lineage>
        <taxon>Eukaryota</taxon>
        <taxon>Metazoa</taxon>
        <taxon>Spiralia</taxon>
        <taxon>Lophotrochozoa</taxon>
        <taxon>Annelida</taxon>
        <taxon>Polychaeta</taxon>
        <taxon>Sedentaria</taxon>
        <taxon>Canalipalpata</taxon>
        <taxon>Sabellida</taxon>
        <taxon>Siboglinidae</taxon>
        <taxon>Ridgeia</taxon>
    </lineage>
</organism>
<keyword evidence="4" id="KW-1185">Reference proteome</keyword>
<evidence type="ECO:0000313" key="4">
    <source>
        <dbReference type="Proteomes" id="UP001209878"/>
    </source>
</evidence>
<evidence type="ECO:0000256" key="1">
    <source>
        <dbReference type="ARBA" id="ARBA00022737"/>
    </source>
</evidence>
<name>A0AAD9UJW1_RIDPI</name>
<keyword evidence="1" id="KW-0677">Repeat</keyword>
<proteinExistence type="predicted"/>
<evidence type="ECO:0000259" key="2">
    <source>
        <dbReference type="PROSITE" id="PS50222"/>
    </source>
</evidence>
<dbReference type="FunFam" id="1.10.238.10:FF:000003">
    <property type="entry name" value="Calmodulin A"/>
    <property type="match status" value="1"/>
</dbReference>
<dbReference type="GO" id="GO:0005509">
    <property type="term" value="F:calcium ion binding"/>
    <property type="evidence" value="ECO:0007669"/>
    <property type="project" value="InterPro"/>
</dbReference>
<dbReference type="Pfam" id="PF13499">
    <property type="entry name" value="EF-hand_7"/>
    <property type="match status" value="1"/>
</dbReference>
<evidence type="ECO:0000313" key="3">
    <source>
        <dbReference type="EMBL" id="KAK2192056.1"/>
    </source>
</evidence>
<dbReference type="PANTHER" id="PTHR23048">
    <property type="entry name" value="MYOSIN LIGHT CHAIN 1, 3"/>
    <property type="match status" value="1"/>
</dbReference>
<dbReference type="EMBL" id="JAODUO010000040">
    <property type="protein sequence ID" value="KAK2192056.1"/>
    <property type="molecule type" value="Genomic_DNA"/>
</dbReference>
<feature type="domain" description="EF-hand" evidence="2">
    <location>
        <begin position="84"/>
        <end position="119"/>
    </location>
</feature>
<dbReference type="InterPro" id="IPR002048">
    <property type="entry name" value="EF_hand_dom"/>
</dbReference>
<dbReference type="SUPFAM" id="SSF47473">
    <property type="entry name" value="EF-hand"/>
    <property type="match status" value="1"/>
</dbReference>
<dbReference type="PANTHER" id="PTHR23048:SF0">
    <property type="entry name" value="CALMODULIN LIKE 3"/>
    <property type="match status" value="1"/>
</dbReference>
<reference evidence="3" key="1">
    <citation type="journal article" date="2023" name="Mol. Biol. Evol.">
        <title>Third-Generation Sequencing Reveals the Adaptive Role of the Epigenome in Three Deep-Sea Polychaetes.</title>
        <authorList>
            <person name="Perez M."/>
            <person name="Aroh O."/>
            <person name="Sun Y."/>
            <person name="Lan Y."/>
            <person name="Juniper S.K."/>
            <person name="Young C.R."/>
            <person name="Angers B."/>
            <person name="Qian P.Y."/>
        </authorList>
    </citation>
    <scope>NUCLEOTIDE SEQUENCE</scope>
    <source>
        <strain evidence="3">R07B-5</strain>
    </source>
</reference>
<dbReference type="AlphaFoldDB" id="A0AAD9UJW1"/>
<dbReference type="SMART" id="SM00054">
    <property type="entry name" value="EFh"/>
    <property type="match status" value="3"/>
</dbReference>